<feature type="domain" description="Gliding motility protein SprA N-terminal" evidence="2">
    <location>
        <begin position="221"/>
        <end position="630"/>
    </location>
</feature>
<sequence>MSRKSWRFPAIPLEVLREEGSDSLKAASRRGELLWYSPRTALQEWDLQPTLETREGDDNRQMMELYLATNGDTEEEHRRSWVGITQPISIRGADLSQAQFLDIWINDGVPYEERHRREGTLYIDLGSVSEDAMWHQNDLFADPSTWTVVPPNGRFDTEDVSGDGVLDQSDTNDEDTGLDRLSDAQGDTSFDDYRFDLNSDAETYQPIQFRYVNGTEGNQNLDTEDLNDDLVPQRSNSYFELAIDLADSTLWETDVRRDFVVRDPGEPLTEVPADTSGWRRIRIPLADEKLVKIFKDVGVSDPVWERIFHARMWLTGFSGERQRIQFGGIEIIGNRWFERPLSDLRDVELSPTEVAPGEEFFVGVLNNKDDAAVYSPPFTPRDLPQENVQEREQSITLELRNFQPGHRAAIYRIFPREQNYSSLYETLEFYLNRRFVAGDASLVMSVRLSKDAASDTTNYYEYTRPLPDGWDEVKIDLAELSRLQLASPDSLTGKITQQLDDGAVISRRGTPSLTSVRRVTFTVTNVGRTPLSEGGVWIDEFRLSGVKKNTGTAKRLQVTAKLSDFMDFTGNFEKKGADFVSIGQDQGSGTTATTMNLSSRIALQKFIERTGVLLPLSWSYNKSRLIPKFKTNSDLVVDTPTDRDINEREDQQVSLNYSKRRSDNAWMRYLVDPFSASYTRGHTVTLAPTQRDTTVTNAGSVNWQLGLDNVGVMRLPERGLPGFLGKPELQLLPTQLSASFSKRSTERQLYQRTDLSKPFVREETYSPTSTQLAMGMAASPIRAIRYKIDSSRDLNLRQNQETLFGLGLGRERTRRQDLNANWDLPVLRLLLAPRVTWQGGSDMTFLEQGGTVNEGEPDRYNGYRNDSSTTLGGRIGVEQFGDFIETLKPGAGKDSVAVRSKSRGGGGGSAIRLHNVNLQYTISTNTTYSRRRGEPSLAFQLGLSRDLGGQTRALSNATRSTTDTKRFGWDTTVDLPINMSIKPRFGHDVSETNGNGVTNIRRSTTWPEFDLTWGNLHKRLRLDQLLHLKSFSANTRYSRESSETGPNKKDLISRTTTTAINPLLSVRATLDNGISATLNTSHRETVTEQLRQQSVTRSSESRANLDLKKSLTLRKRVKVPGSDSYKVINTRMDVNAGVNWETNSTETRSPGAPPSDLGSVKFALSLGSSYQFTDRITGSANLQGGQDTNTKQRSLTSRFITVSVSASFSF</sequence>
<evidence type="ECO:0000256" key="1">
    <source>
        <dbReference type="SAM" id="MobiDB-lite"/>
    </source>
</evidence>
<dbReference type="EMBL" id="JAGQHR010000177">
    <property type="protein sequence ID" value="MCA9727497.1"/>
    <property type="molecule type" value="Genomic_DNA"/>
</dbReference>
<reference evidence="3" key="2">
    <citation type="journal article" date="2021" name="Microbiome">
        <title>Successional dynamics and alternative stable states in a saline activated sludge microbial community over 9 years.</title>
        <authorList>
            <person name="Wang Y."/>
            <person name="Ye J."/>
            <person name="Ju F."/>
            <person name="Liu L."/>
            <person name="Boyd J.A."/>
            <person name="Deng Y."/>
            <person name="Parks D.H."/>
            <person name="Jiang X."/>
            <person name="Yin X."/>
            <person name="Woodcroft B.J."/>
            <person name="Tyson G.W."/>
            <person name="Hugenholtz P."/>
            <person name="Polz M.F."/>
            <person name="Zhang T."/>
        </authorList>
    </citation>
    <scope>NUCLEOTIDE SEQUENCE</scope>
    <source>
        <strain evidence="3">HKST-UBA01</strain>
    </source>
</reference>
<proteinExistence type="predicted"/>
<feature type="compositionally biased region" description="Polar residues" evidence="1">
    <location>
        <begin position="1087"/>
        <end position="1098"/>
    </location>
</feature>
<feature type="region of interest" description="Disordered" evidence="1">
    <location>
        <begin position="846"/>
        <end position="867"/>
    </location>
</feature>
<dbReference type="Pfam" id="PF14349">
    <property type="entry name" value="SprA_N"/>
    <property type="match status" value="1"/>
</dbReference>
<dbReference type="InterPro" id="IPR026377">
    <property type="entry name" value="Cell_surface_SprA"/>
</dbReference>
<feature type="region of interest" description="Disordered" evidence="1">
    <location>
        <begin position="150"/>
        <end position="185"/>
    </location>
</feature>
<protein>
    <submittedName>
        <fullName evidence="3">Cell surface protein SprA</fullName>
    </submittedName>
</protein>
<evidence type="ECO:0000313" key="3">
    <source>
        <dbReference type="EMBL" id="MCA9727497.1"/>
    </source>
</evidence>
<evidence type="ECO:0000313" key="4">
    <source>
        <dbReference type="Proteomes" id="UP000697710"/>
    </source>
</evidence>
<name>A0A956RPJ7_UNCEI</name>
<dbReference type="AlphaFoldDB" id="A0A956RPJ7"/>
<dbReference type="InterPro" id="IPR025684">
    <property type="entry name" value="SprA_N_dom"/>
</dbReference>
<organism evidence="3 4">
    <name type="scientific">Eiseniibacteriota bacterium</name>
    <dbReference type="NCBI Taxonomy" id="2212470"/>
    <lineage>
        <taxon>Bacteria</taxon>
        <taxon>Candidatus Eiseniibacteriota</taxon>
    </lineage>
</organism>
<feature type="compositionally biased region" description="Basic and acidic residues" evidence="1">
    <location>
        <begin position="1037"/>
        <end position="1052"/>
    </location>
</feature>
<feature type="region of interest" description="Disordered" evidence="1">
    <location>
        <begin position="1035"/>
        <end position="1054"/>
    </location>
</feature>
<gene>
    <name evidence="3" type="primary">sprA</name>
    <name evidence="3" type="ORF">KC729_07425</name>
</gene>
<dbReference type="Proteomes" id="UP000697710">
    <property type="component" value="Unassembled WGS sequence"/>
</dbReference>
<evidence type="ECO:0000259" key="2">
    <source>
        <dbReference type="Pfam" id="PF14349"/>
    </source>
</evidence>
<dbReference type="NCBIfam" id="TIGR04189">
    <property type="entry name" value="surface_SprA"/>
    <property type="match status" value="1"/>
</dbReference>
<feature type="region of interest" description="Disordered" evidence="1">
    <location>
        <begin position="1082"/>
        <end position="1103"/>
    </location>
</feature>
<comment type="caution">
    <text evidence="3">The sequence shown here is derived from an EMBL/GenBank/DDBJ whole genome shotgun (WGS) entry which is preliminary data.</text>
</comment>
<accession>A0A956RPJ7</accession>
<reference evidence="3" key="1">
    <citation type="submission" date="2020-04" db="EMBL/GenBank/DDBJ databases">
        <authorList>
            <person name="Zhang T."/>
        </authorList>
    </citation>
    <scope>NUCLEOTIDE SEQUENCE</scope>
    <source>
        <strain evidence="3">HKST-UBA01</strain>
    </source>
</reference>